<evidence type="ECO:0000256" key="10">
    <source>
        <dbReference type="ARBA" id="ARBA00023098"/>
    </source>
</evidence>
<dbReference type="Gene3D" id="1.20.140.10">
    <property type="entry name" value="Butyryl-CoA Dehydrogenase, subunit A, domain 3"/>
    <property type="match status" value="2"/>
</dbReference>
<evidence type="ECO:0000256" key="13">
    <source>
        <dbReference type="PROSITE-ProRule" id="PRU00175"/>
    </source>
</evidence>
<evidence type="ECO:0000256" key="8">
    <source>
        <dbReference type="ARBA" id="ARBA00022832"/>
    </source>
</evidence>
<dbReference type="GO" id="GO:0006635">
    <property type="term" value="P:fatty acid beta-oxidation"/>
    <property type="evidence" value="ECO:0007669"/>
    <property type="project" value="InterPro"/>
</dbReference>
<evidence type="ECO:0000313" key="16">
    <source>
        <dbReference type="EMBL" id="GMH26652.1"/>
    </source>
</evidence>
<dbReference type="InterPro" id="IPR037069">
    <property type="entry name" value="AcylCoA_DH/ox_N_sf"/>
</dbReference>
<dbReference type="InterPro" id="IPR055060">
    <property type="entry name" value="ACOX_C_alpha1"/>
</dbReference>
<evidence type="ECO:0000256" key="14">
    <source>
        <dbReference type="SAM" id="MobiDB-lite"/>
    </source>
</evidence>
<evidence type="ECO:0000256" key="4">
    <source>
        <dbReference type="ARBA" id="ARBA00006288"/>
    </source>
</evidence>
<dbReference type="Gene3D" id="2.40.110.10">
    <property type="entry name" value="Butyryl-CoA Dehydrogenase, subunit A, domain 2"/>
    <property type="match status" value="1"/>
</dbReference>
<dbReference type="Gene3D" id="3.30.40.10">
    <property type="entry name" value="Zinc/RING finger domain, C3HC4 (zinc finger)"/>
    <property type="match status" value="1"/>
</dbReference>
<dbReference type="GO" id="GO:0004842">
    <property type="term" value="F:ubiquitin-protein transferase activity"/>
    <property type="evidence" value="ECO:0007669"/>
    <property type="project" value="InterPro"/>
</dbReference>
<keyword evidence="7" id="KW-0274">FAD</keyword>
<keyword evidence="17" id="KW-1185">Reference proteome</keyword>
<accession>A0AAD3Y265</accession>
<dbReference type="InterPro" id="IPR046373">
    <property type="entry name" value="Acyl-CoA_Oxase/DH_mid-dom_sf"/>
</dbReference>
<keyword evidence="12" id="KW-0539">Nucleus</keyword>
<dbReference type="InterPro" id="IPR001841">
    <property type="entry name" value="Znf_RING"/>
</dbReference>
<protein>
    <recommendedName>
        <fullName evidence="5">acyl-CoA oxidase</fullName>
        <ecNumber evidence="5">1.3.3.6</ecNumber>
    </recommendedName>
</protein>
<comment type="cofactor">
    <cofactor evidence="1">
        <name>FAD</name>
        <dbReference type="ChEBI" id="CHEBI:57692"/>
    </cofactor>
</comment>
<evidence type="ECO:0000256" key="2">
    <source>
        <dbReference type="ARBA" id="ARBA00004123"/>
    </source>
</evidence>
<sequence length="1628" mass="183303">MERKRYGGEIVPSESTNGVAASRSSSSFLQPNYNSKAVQDAIWHLASIDLIELCNEAKVEQCRATRDLRSCGRPVKSVLNSCGHASLCGECSQRYDTCPICRIPLPKSGNRLRLRLYYECVEAGLISQACENNVQERASDEAHLAADVQRLYSLFDVAMESNLCCLICQYVTDVCMDESAVSSDPVIAFLLDEVVVKDWCKQTFQRIITELRGIYTLEVDEMKGKMHSLLKFSGKLSGLSNVLEVLELSFNGAHSTKLDDLHHLQEGILKTKQHMEMMMWCIRHKFLEDVRSRYSDLSSWRKLVRERKSAAIQRAWPESVDYSMEPVRPDSSTLFIEDALLNLETEKGHDQERVVELEIASLQKDGGSSFFRSKIEGLAGFYPFENLRAAVDILFLYGRSDMVIAKQAIFLYYLFDRNWTVPDENWRHILDDFAATFSITKHSLLESFTFYLLDDHTDEALKEACHLLLEISRPDSHPKIAKVLLERQNPDAALMFLRWCGKDGGAELVSLGEAVSAVRVRMECGLLTEAFMYQRTLCTRIKEKKVKHQAPVVSSDSLKAEFSPWMGWVDVLVTEICCLCIRRNLVDRMIELPWNSDEQKHLHKCLLDYAIDNPSTTVGSLLVVFYLQRYRYVDAYHVDQKLQTVEQDFISKNNLSGENLHSMRSASQWRAGLINKSMELLPEVMRQQLKARKLPNSTVLQYNEVGSPREANIPEPQAGDATMLSIPSSPDSSILLGLGHKDSSFISSSSRSSKLAGSLSSSSSPFQFGKFSSPDNFPKLAESESKLKFGIVKNFKFDDIMTPSRSKINSTDTLEVKAIERTSSRDLKDDLRNVLLDDISPGAEENGVDKRYPKITPPFSRRVMDKPSRALSSDHGLLNDLTQERYATESSKRRSSGHPDRPWSMVSSVEPIEISWSHEENPAAAAERLNFDGRPRWKSGDTSEEDEQQSPSRIVRVASRRTLMKGTRRALEGVGGVLEILVVHDYVKKMEEMGVDFLADERSKAQFDVETMKIVWAGGKYEFDVSDRMARLVDTDPAFRKDNRATLDRKELFKNSLRKASHAWKRILELGLSKEEALKLRFFVDETTYMDLHWGMFIPAIKGQGTEEQQQKWLPMAYKMQIIGCYAQTELGHGSNIQGLETTATFDPLREEFVINSPTLTSSKWWPGGLSKVSTHAVIYARLITDGQDHGVNGFIVQLRSLDDHLPLPGITIGDIGTKFGNGGYNTVDNGFLLFDHVRIPRNQMLMRVLKVTKEGKVVQSGIPRQLLYGTMVYMRQAVVYEASCALSRAVCIATRYSAVRRQFGSQNGCETQVIDYRTQQSRLFPLLASAYAFRFVGDWLKWLYSDVKQRLLANDFSTLPEAHACTAGLKSLTTSFTADAIEECRKLCGGHGYLCSSGLPELFSVYVPACTYEGDNIVLLLQVARFLNKTVSQLGSGKQPVGMAAYMARVEHLLQCRCDVQRAEDWLKPNVVIEVFEARSARMSVACDRSLSKFSNLEDGFLELSVDLVNAAVAHCQLIVVSKFIEKLQQDIPGKGVKQQLETLCSIYALYLLKKHLGDFLSTGCITSKQGSLANDILTSLYSQVRPNAIALVDAFNYTDHFLGSVLGRYDGNVYPNSTGGVERPLE</sequence>
<dbReference type="Pfam" id="PF01756">
    <property type="entry name" value="ACOX"/>
    <property type="match status" value="1"/>
</dbReference>
<dbReference type="InterPro" id="IPR009100">
    <property type="entry name" value="AcylCoA_DH/oxidase_NM_dom_sf"/>
</dbReference>
<dbReference type="SUPFAM" id="SSF56645">
    <property type="entry name" value="Acyl-CoA dehydrogenase NM domain-like"/>
    <property type="match status" value="1"/>
</dbReference>
<dbReference type="GO" id="GO:0005777">
    <property type="term" value="C:peroxisome"/>
    <property type="evidence" value="ECO:0007669"/>
    <property type="project" value="UniProtKB-SubCell"/>
</dbReference>
<keyword evidence="10" id="KW-0443">Lipid metabolism</keyword>
<dbReference type="EC" id="1.3.3.6" evidence="5"/>
<dbReference type="GO" id="GO:0005634">
    <property type="term" value="C:nucleus"/>
    <property type="evidence" value="ECO:0007669"/>
    <property type="project" value="UniProtKB-SubCell"/>
</dbReference>
<dbReference type="FunFam" id="1.20.140.10:FF:000013">
    <property type="entry name" value="Acyl-coenzyme A oxidase"/>
    <property type="match status" value="1"/>
</dbReference>
<evidence type="ECO:0000256" key="5">
    <source>
        <dbReference type="ARBA" id="ARBA00012870"/>
    </source>
</evidence>
<name>A0AAD3Y265_NEPGR</name>
<keyword evidence="8" id="KW-0276">Fatty acid metabolism</keyword>
<reference evidence="16" key="1">
    <citation type="submission" date="2023-05" db="EMBL/GenBank/DDBJ databases">
        <title>Nepenthes gracilis genome sequencing.</title>
        <authorList>
            <person name="Fukushima K."/>
        </authorList>
    </citation>
    <scope>NUCLEOTIDE SEQUENCE</scope>
    <source>
        <strain evidence="16">SING2019-196</strain>
    </source>
</reference>
<dbReference type="InterPro" id="IPR025151">
    <property type="entry name" value="ELYS_dom"/>
</dbReference>
<dbReference type="InterPro" id="IPR029320">
    <property type="entry name" value="Acyl-CoA_ox_N"/>
</dbReference>
<feature type="region of interest" description="Disordered" evidence="14">
    <location>
        <begin position="840"/>
        <end position="906"/>
    </location>
</feature>
<dbReference type="Pfam" id="PF14749">
    <property type="entry name" value="Acyl-CoA_ox_N"/>
    <property type="match status" value="1"/>
</dbReference>
<feature type="compositionally biased region" description="Polar residues" evidence="14">
    <location>
        <begin position="13"/>
        <end position="26"/>
    </location>
</feature>
<comment type="similarity">
    <text evidence="4">Belongs to the acyl-CoA oxidase family.</text>
</comment>
<dbReference type="InterPro" id="IPR002655">
    <property type="entry name" value="Acyl-CoA_oxidase_C"/>
</dbReference>
<keyword evidence="13" id="KW-0862">Zinc</keyword>
<dbReference type="FunFam" id="1.20.140.10:FF:000005">
    <property type="entry name" value="Acyl-coenzyme A oxidase"/>
    <property type="match status" value="1"/>
</dbReference>
<dbReference type="Pfam" id="PF22924">
    <property type="entry name" value="ACOX_C_alpha1"/>
    <property type="match status" value="1"/>
</dbReference>
<dbReference type="GO" id="GO:0008270">
    <property type="term" value="F:zinc ion binding"/>
    <property type="evidence" value="ECO:0007669"/>
    <property type="project" value="UniProtKB-KW"/>
</dbReference>
<dbReference type="GO" id="GO:0003997">
    <property type="term" value="F:acyl-CoA oxidase activity"/>
    <property type="evidence" value="ECO:0007669"/>
    <property type="project" value="UniProtKB-EC"/>
</dbReference>
<feature type="compositionally biased region" description="Basic and acidic residues" evidence="14">
    <location>
        <begin position="930"/>
        <end position="941"/>
    </location>
</feature>
<keyword evidence="13" id="KW-0863">Zinc-finger</keyword>
<evidence type="ECO:0000256" key="7">
    <source>
        <dbReference type="ARBA" id="ARBA00022827"/>
    </source>
</evidence>
<dbReference type="InterPro" id="IPR036250">
    <property type="entry name" value="AcylCo_DH-like_C"/>
</dbReference>
<dbReference type="InterPro" id="IPR044718">
    <property type="entry name" value="HOS1"/>
</dbReference>
<dbReference type="PANTHER" id="PTHR47358:SF2">
    <property type="entry name" value="E3 UBIQUITIN-PROTEIN LIGASE HOS1"/>
    <property type="match status" value="1"/>
</dbReference>
<evidence type="ECO:0000256" key="11">
    <source>
        <dbReference type="ARBA" id="ARBA00023140"/>
    </source>
</evidence>
<feature type="region of interest" description="Disordered" evidence="14">
    <location>
        <begin position="1"/>
        <end position="26"/>
    </location>
</feature>
<evidence type="ECO:0000256" key="9">
    <source>
        <dbReference type="ARBA" id="ARBA00023002"/>
    </source>
</evidence>
<evidence type="ECO:0000256" key="3">
    <source>
        <dbReference type="ARBA" id="ARBA00004275"/>
    </source>
</evidence>
<dbReference type="Pfam" id="PF13920">
    <property type="entry name" value="zf-C3HC4_3"/>
    <property type="match status" value="1"/>
</dbReference>
<dbReference type="PROSITE" id="PS50089">
    <property type="entry name" value="ZF_RING_2"/>
    <property type="match status" value="1"/>
</dbReference>
<gene>
    <name evidence="16" type="ORF">Nepgr_028495</name>
</gene>
<dbReference type="FunFam" id="2.40.110.10:FF:000075">
    <property type="entry name" value="Acyl-coenzyme A oxidase"/>
    <property type="match status" value="1"/>
</dbReference>
<dbReference type="InterPro" id="IPR006091">
    <property type="entry name" value="Acyl-CoA_Oxase/DH_mid-dom"/>
</dbReference>
<feature type="compositionally biased region" description="Basic and acidic residues" evidence="14">
    <location>
        <begin position="882"/>
        <end position="901"/>
    </location>
</feature>
<proteinExistence type="inferred from homology"/>
<keyword evidence="9" id="KW-0560">Oxidoreductase</keyword>
<dbReference type="EMBL" id="BSYO01000031">
    <property type="protein sequence ID" value="GMH26652.1"/>
    <property type="molecule type" value="Genomic_DNA"/>
</dbReference>
<feature type="region of interest" description="Disordered" evidence="14">
    <location>
        <begin position="705"/>
        <end position="724"/>
    </location>
</feature>
<dbReference type="Pfam" id="PF13934">
    <property type="entry name" value="ELYS"/>
    <property type="match status" value="1"/>
</dbReference>
<dbReference type="GO" id="GO:0050660">
    <property type="term" value="F:flavin adenine dinucleotide binding"/>
    <property type="evidence" value="ECO:0007669"/>
    <property type="project" value="InterPro"/>
</dbReference>
<dbReference type="Proteomes" id="UP001279734">
    <property type="component" value="Unassembled WGS sequence"/>
</dbReference>
<evidence type="ECO:0000256" key="12">
    <source>
        <dbReference type="ARBA" id="ARBA00023242"/>
    </source>
</evidence>
<keyword evidence="13" id="KW-0479">Metal-binding</keyword>
<evidence type="ECO:0000256" key="6">
    <source>
        <dbReference type="ARBA" id="ARBA00022630"/>
    </source>
</evidence>
<comment type="subcellular location">
    <subcellularLocation>
        <location evidence="2">Nucleus</location>
    </subcellularLocation>
    <subcellularLocation>
        <location evidence="3">Peroxisome</location>
    </subcellularLocation>
</comment>
<evidence type="ECO:0000313" key="17">
    <source>
        <dbReference type="Proteomes" id="UP001279734"/>
    </source>
</evidence>
<comment type="caution">
    <text evidence="16">The sequence shown here is derived from an EMBL/GenBank/DDBJ whole genome shotgun (WGS) entry which is preliminary data.</text>
</comment>
<dbReference type="Pfam" id="PF02770">
    <property type="entry name" value="Acyl-CoA_dh_M"/>
    <property type="match status" value="1"/>
</dbReference>
<dbReference type="Gene3D" id="1.10.540.10">
    <property type="entry name" value="Acyl-CoA dehydrogenase/oxidase, N-terminal domain"/>
    <property type="match status" value="1"/>
</dbReference>
<feature type="domain" description="RING-type" evidence="15">
    <location>
        <begin position="71"/>
        <end position="102"/>
    </location>
</feature>
<organism evidence="16 17">
    <name type="scientific">Nepenthes gracilis</name>
    <name type="common">Slender pitcher plant</name>
    <dbReference type="NCBI Taxonomy" id="150966"/>
    <lineage>
        <taxon>Eukaryota</taxon>
        <taxon>Viridiplantae</taxon>
        <taxon>Streptophyta</taxon>
        <taxon>Embryophyta</taxon>
        <taxon>Tracheophyta</taxon>
        <taxon>Spermatophyta</taxon>
        <taxon>Magnoliopsida</taxon>
        <taxon>eudicotyledons</taxon>
        <taxon>Gunneridae</taxon>
        <taxon>Pentapetalae</taxon>
        <taxon>Caryophyllales</taxon>
        <taxon>Nepenthaceae</taxon>
        <taxon>Nepenthes</taxon>
    </lineage>
</organism>
<dbReference type="InterPro" id="IPR013083">
    <property type="entry name" value="Znf_RING/FYVE/PHD"/>
</dbReference>
<keyword evidence="6" id="KW-0285">Flavoprotein</keyword>
<evidence type="ECO:0000259" key="15">
    <source>
        <dbReference type="PROSITE" id="PS50089"/>
    </source>
</evidence>
<dbReference type="SUPFAM" id="SSF47203">
    <property type="entry name" value="Acyl-CoA dehydrogenase C-terminal domain-like"/>
    <property type="match status" value="2"/>
</dbReference>
<feature type="region of interest" description="Disordered" evidence="14">
    <location>
        <begin position="930"/>
        <end position="953"/>
    </location>
</feature>
<evidence type="ECO:0000256" key="1">
    <source>
        <dbReference type="ARBA" id="ARBA00001974"/>
    </source>
</evidence>
<dbReference type="GO" id="GO:0016567">
    <property type="term" value="P:protein ubiquitination"/>
    <property type="evidence" value="ECO:0007669"/>
    <property type="project" value="InterPro"/>
</dbReference>
<dbReference type="PANTHER" id="PTHR47358">
    <property type="entry name" value="E3 UBIQUITIN-PROTEIN LIGASE HOS1"/>
    <property type="match status" value="1"/>
</dbReference>
<keyword evidence="11" id="KW-0576">Peroxisome</keyword>
<dbReference type="FunFam" id="1.10.540.10:FF:000015">
    <property type="entry name" value="Acyl-coenzyme A oxidase"/>
    <property type="match status" value="1"/>
</dbReference>